<keyword evidence="3 8" id="KW-0369">Histidine metabolism</keyword>
<comment type="catalytic activity">
    <reaction evidence="5 8">
        <text>L-histidine = trans-urocanate + NH4(+)</text>
        <dbReference type="Rhea" id="RHEA:21232"/>
        <dbReference type="ChEBI" id="CHEBI:17771"/>
        <dbReference type="ChEBI" id="CHEBI:28938"/>
        <dbReference type="ChEBI" id="CHEBI:57595"/>
        <dbReference type="EC" id="4.3.1.3"/>
    </reaction>
</comment>
<gene>
    <name evidence="10" type="primary">hutH</name>
    <name evidence="10" type="ORF">ESB13_05030</name>
</gene>
<dbReference type="Proteomes" id="UP000290545">
    <property type="component" value="Unassembled WGS sequence"/>
</dbReference>
<evidence type="ECO:0000256" key="7">
    <source>
        <dbReference type="RuleBase" id="RU003954"/>
    </source>
</evidence>
<dbReference type="GO" id="GO:0005737">
    <property type="term" value="C:cytoplasm"/>
    <property type="evidence" value="ECO:0007669"/>
    <property type="project" value="UniProtKB-SubCell"/>
</dbReference>
<evidence type="ECO:0000256" key="4">
    <source>
        <dbReference type="ARBA" id="ARBA00023239"/>
    </source>
</evidence>
<evidence type="ECO:0000256" key="8">
    <source>
        <dbReference type="RuleBase" id="RU004479"/>
    </source>
</evidence>
<comment type="pathway">
    <text evidence="1 8">Amino-acid degradation; L-histidine degradation into L-glutamate; N-formimidoyl-L-glutamate from L-histidine: step 1/3.</text>
</comment>
<comment type="subcellular location">
    <subcellularLocation>
        <location evidence="9">Cytoplasm</location>
    </subcellularLocation>
</comment>
<evidence type="ECO:0000313" key="10">
    <source>
        <dbReference type="EMBL" id="RXK86177.1"/>
    </source>
</evidence>
<dbReference type="UniPathway" id="UPA00379">
    <property type="reaction ID" value="UER00549"/>
</dbReference>
<name>A0A4Q1D9X9_9BACT</name>
<evidence type="ECO:0000256" key="6">
    <source>
        <dbReference type="NCBIfam" id="TIGR01225"/>
    </source>
</evidence>
<dbReference type="InterPro" id="IPR024083">
    <property type="entry name" value="Fumarase/histidase_N"/>
</dbReference>
<protein>
    <recommendedName>
        <fullName evidence="2 6">Histidine ammonia-lyase</fullName>
        <ecNumber evidence="2 6">4.3.1.3</ecNumber>
    </recommendedName>
</protein>
<dbReference type="FunFam" id="1.20.200.10:FF:000003">
    <property type="entry name" value="Histidine ammonia-lyase"/>
    <property type="match status" value="1"/>
</dbReference>
<dbReference type="CDD" id="cd00332">
    <property type="entry name" value="PAL-HAL"/>
    <property type="match status" value="1"/>
</dbReference>
<evidence type="ECO:0000256" key="5">
    <source>
        <dbReference type="ARBA" id="ARBA00049269"/>
    </source>
</evidence>
<evidence type="ECO:0000256" key="9">
    <source>
        <dbReference type="RuleBase" id="RU004480"/>
    </source>
</evidence>
<dbReference type="Gene3D" id="1.10.275.10">
    <property type="entry name" value="Fumarase/aspartase (N-terminal domain)"/>
    <property type="match status" value="1"/>
</dbReference>
<dbReference type="GO" id="GO:0019557">
    <property type="term" value="P:L-histidine catabolic process to glutamate and formate"/>
    <property type="evidence" value="ECO:0007669"/>
    <property type="project" value="UniProtKB-UniPathway"/>
</dbReference>
<evidence type="ECO:0000256" key="2">
    <source>
        <dbReference type="ARBA" id="ARBA00012994"/>
    </source>
</evidence>
<dbReference type="Pfam" id="PF00221">
    <property type="entry name" value="Lyase_aromatic"/>
    <property type="match status" value="1"/>
</dbReference>
<dbReference type="RefSeq" id="WP_129001927.1">
    <property type="nucleotide sequence ID" value="NZ_SDHZ01000001.1"/>
</dbReference>
<reference evidence="10 11" key="1">
    <citation type="submission" date="2019-01" db="EMBL/GenBank/DDBJ databases">
        <title>Filimonas sp. strain TTM-71.</title>
        <authorList>
            <person name="Chen W.-M."/>
        </authorList>
    </citation>
    <scope>NUCLEOTIDE SEQUENCE [LARGE SCALE GENOMIC DNA]</scope>
    <source>
        <strain evidence="10 11">TTM-71</strain>
    </source>
</reference>
<dbReference type="InterPro" id="IPR022313">
    <property type="entry name" value="Phe/His_NH3-lyase_AS"/>
</dbReference>
<dbReference type="NCBIfam" id="TIGR01225">
    <property type="entry name" value="hutH"/>
    <property type="match status" value="1"/>
</dbReference>
<sequence>MSYNYLPLDSKWLSFNQVKDLLDYHQLVSVTFDAHEKIAACRAYLDQKMDEPGALYYGINTGFGFLQHVKIDKDQIEQLQDNLIKSHACGLGEEVPHDIVKLMIMLKIKSLSYGHSGVQVDTVKRLMEMYNKGVLPVIYTQGSLGASGDLAPLSHLSLPLIGLGEVYYQGKKRLAQEVLKELGWEPIHLQSKEGLALINGTQFMSAYGMYCLKKAEHLLKMADLITALSFDAFDCIKGPLHPFIHEIRPHKGQVATARAIRQYLAQSEIGDQPKKQVQDPYSFRCVPQVHGASKDVFDTVLQVFMTEINSVTDNPNIFPHDDLIVSGGNFHGQPLALHLDFLSIAMSELGNISERRTYQLISGQRNLPLFLVKEAGLNSGFMIPQYTAAGIVSENKQLCTPASVDSISSSNNQEDHVSMGANAATKCLRVMNNVEKLLAIELMSAAQALDFRRPLKTSPVLEELYAAFRQVVSFNEVDRVLHNDMVNSIEFLRNWKAASNEIIYPKTA</sequence>
<dbReference type="SUPFAM" id="SSF48557">
    <property type="entry name" value="L-aspartase-like"/>
    <property type="match status" value="1"/>
</dbReference>
<keyword evidence="4 7" id="KW-0456">Lyase</keyword>
<evidence type="ECO:0000256" key="3">
    <source>
        <dbReference type="ARBA" id="ARBA00022808"/>
    </source>
</evidence>
<keyword evidence="11" id="KW-1185">Reference proteome</keyword>
<dbReference type="GO" id="GO:0004397">
    <property type="term" value="F:histidine ammonia-lyase activity"/>
    <property type="evidence" value="ECO:0007669"/>
    <property type="project" value="UniProtKB-UniRule"/>
</dbReference>
<dbReference type="EMBL" id="SDHZ01000001">
    <property type="protein sequence ID" value="RXK86177.1"/>
    <property type="molecule type" value="Genomic_DNA"/>
</dbReference>
<dbReference type="InterPro" id="IPR008948">
    <property type="entry name" value="L-Aspartase-like"/>
</dbReference>
<dbReference type="InterPro" id="IPR001106">
    <property type="entry name" value="Aromatic_Lyase"/>
</dbReference>
<dbReference type="InterPro" id="IPR005921">
    <property type="entry name" value="HutH"/>
</dbReference>
<dbReference type="EC" id="4.3.1.3" evidence="2 6"/>
<accession>A0A4Q1D9X9</accession>
<organism evidence="10 11">
    <name type="scientific">Filimonas effusa</name>
    <dbReference type="NCBI Taxonomy" id="2508721"/>
    <lineage>
        <taxon>Bacteria</taxon>
        <taxon>Pseudomonadati</taxon>
        <taxon>Bacteroidota</taxon>
        <taxon>Chitinophagia</taxon>
        <taxon>Chitinophagales</taxon>
        <taxon>Chitinophagaceae</taxon>
        <taxon>Filimonas</taxon>
    </lineage>
</organism>
<dbReference type="AlphaFoldDB" id="A0A4Q1D9X9"/>
<dbReference type="Gene3D" id="1.20.200.10">
    <property type="entry name" value="Fumarase/aspartase (Central domain)"/>
    <property type="match status" value="1"/>
</dbReference>
<dbReference type="PANTHER" id="PTHR10362">
    <property type="entry name" value="HISTIDINE AMMONIA-LYASE"/>
    <property type="match status" value="1"/>
</dbReference>
<proteinExistence type="inferred from homology"/>
<evidence type="ECO:0000256" key="1">
    <source>
        <dbReference type="ARBA" id="ARBA00005113"/>
    </source>
</evidence>
<evidence type="ECO:0000313" key="11">
    <source>
        <dbReference type="Proteomes" id="UP000290545"/>
    </source>
</evidence>
<dbReference type="PROSITE" id="PS00488">
    <property type="entry name" value="PAL_HISTIDASE"/>
    <property type="match status" value="1"/>
</dbReference>
<comment type="caution">
    <text evidence="10">The sequence shown here is derived from an EMBL/GenBank/DDBJ whole genome shotgun (WGS) entry which is preliminary data.</text>
</comment>
<dbReference type="FunFam" id="1.10.275.10:FF:000005">
    <property type="entry name" value="Histidine ammonia-lyase"/>
    <property type="match status" value="1"/>
</dbReference>
<comment type="similarity">
    <text evidence="7">Belongs to the PAL/histidase family.</text>
</comment>
<dbReference type="OrthoDB" id="9806955at2"/>
<dbReference type="GO" id="GO:0019556">
    <property type="term" value="P:L-histidine catabolic process to glutamate and formamide"/>
    <property type="evidence" value="ECO:0007669"/>
    <property type="project" value="UniProtKB-UniPathway"/>
</dbReference>
<dbReference type="NCBIfam" id="NF006871">
    <property type="entry name" value="PRK09367.1"/>
    <property type="match status" value="1"/>
</dbReference>